<dbReference type="EMBL" id="CP065601">
    <property type="protein sequence ID" value="QPQ93527.1"/>
    <property type="molecule type" value="Genomic_DNA"/>
</dbReference>
<reference evidence="3 4" key="1">
    <citation type="submission" date="2020-12" db="EMBL/GenBank/DDBJ databases">
        <title>FDA dAtabase for Regulatory Grade micrObial Sequences (FDA-ARGOS): Supporting development and validation of Infectious Disease Dx tests.</title>
        <authorList>
            <person name="Minogue T."/>
            <person name="Wolcott M."/>
            <person name="Wasieloski L."/>
            <person name="Aguilar W."/>
            <person name="Moore D."/>
            <person name="Jaissle J."/>
            <person name="Tallon L."/>
            <person name="Sadzewicz L."/>
            <person name="Zhao X."/>
            <person name="Boylan J."/>
            <person name="Ott S."/>
            <person name="Bowen H."/>
            <person name="Vavikolanu K."/>
            <person name="Mehta A."/>
            <person name="Aluvathingal J."/>
            <person name="Nadendla S."/>
            <person name="Yan Y."/>
            <person name="Sichtig H."/>
        </authorList>
    </citation>
    <scope>NUCLEOTIDE SEQUENCE [LARGE SCALE GENOMIC DNA]</scope>
    <source>
        <strain evidence="3 4">FDAARGOS_949</strain>
    </source>
</reference>
<dbReference type="SUPFAM" id="SSF53474">
    <property type="entry name" value="alpha/beta-Hydrolases"/>
    <property type="match status" value="1"/>
</dbReference>
<dbReference type="PANTHER" id="PTHR43798">
    <property type="entry name" value="MONOACYLGLYCEROL LIPASE"/>
    <property type="match status" value="1"/>
</dbReference>
<accession>A0AAP9Y565</accession>
<feature type="domain" description="AB hydrolase-1" evidence="2">
    <location>
        <begin position="137"/>
        <end position="387"/>
    </location>
</feature>
<evidence type="ECO:0000256" key="1">
    <source>
        <dbReference type="SAM" id="MobiDB-lite"/>
    </source>
</evidence>
<gene>
    <name evidence="3" type="ORF">I6H06_14925</name>
</gene>
<evidence type="ECO:0000313" key="4">
    <source>
        <dbReference type="Proteomes" id="UP000594892"/>
    </source>
</evidence>
<dbReference type="InterPro" id="IPR050266">
    <property type="entry name" value="AB_hydrolase_sf"/>
</dbReference>
<protein>
    <submittedName>
        <fullName evidence="3">Alpha/beta hydrolase</fullName>
    </submittedName>
</protein>
<sequence>MAAAALRADGDRAAPGRTKSAHNGGSAGAGRVGRGTALGSFSMRPPHFDFPMTRSERFVFAAAACLLATSLALPGAALARDAAAAAPAGPAYGPELQGFDYPWPVSRFRFRSQRQALQMAYLDIAPDPATANGKTAVLLHGKNYCSATWAPTARVLSKAGYRVIAIDQIGFCKSSKPERYQFTFQQLARNTNDLLHSLGIEHATLIGHSTGGMLGIRYALQYPRETDRLVLVDPIGLEDWRAKGVPPVSVDQWYERELGTSAERIRNYERNTYFAGQWRADYEPAVQMLAGMYRGPGREQVAWDSALVYDMILTQPVVYELPQLQVPTLLMIGDKDSTAIGKEYAPAAIRPTLGNYRQLARAAAAAIPDLTLVEFPDAGHAPQLQDPQRFHAALLQGLDAKRDTP</sequence>
<dbReference type="Pfam" id="PF00561">
    <property type="entry name" value="Abhydrolase_1"/>
    <property type="match status" value="1"/>
</dbReference>
<keyword evidence="3" id="KW-0378">Hydrolase</keyword>
<dbReference type="GO" id="GO:0046464">
    <property type="term" value="P:acylglycerol catabolic process"/>
    <property type="evidence" value="ECO:0007669"/>
    <property type="project" value="TreeGrafter"/>
</dbReference>
<evidence type="ECO:0000259" key="2">
    <source>
        <dbReference type="Pfam" id="PF00561"/>
    </source>
</evidence>
<organism evidence="3 4">
    <name type="scientific">Burkholderia glumae</name>
    <name type="common">Pseudomonas glumae</name>
    <dbReference type="NCBI Taxonomy" id="337"/>
    <lineage>
        <taxon>Bacteria</taxon>
        <taxon>Pseudomonadati</taxon>
        <taxon>Pseudomonadota</taxon>
        <taxon>Betaproteobacteria</taxon>
        <taxon>Burkholderiales</taxon>
        <taxon>Burkholderiaceae</taxon>
        <taxon>Burkholderia</taxon>
    </lineage>
</organism>
<dbReference type="PRINTS" id="PR00111">
    <property type="entry name" value="ABHYDROLASE"/>
</dbReference>
<dbReference type="AlphaFoldDB" id="A0AAP9Y565"/>
<dbReference type="Proteomes" id="UP000594892">
    <property type="component" value="Chromosome 2"/>
</dbReference>
<dbReference type="Gene3D" id="3.40.50.1820">
    <property type="entry name" value="alpha/beta hydrolase"/>
    <property type="match status" value="1"/>
</dbReference>
<dbReference type="GO" id="GO:0016020">
    <property type="term" value="C:membrane"/>
    <property type="evidence" value="ECO:0007669"/>
    <property type="project" value="TreeGrafter"/>
</dbReference>
<dbReference type="InterPro" id="IPR029058">
    <property type="entry name" value="AB_hydrolase_fold"/>
</dbReference>
<evidence type="ECO:0000313" key="3">
    <source>
        <dbReference type="EMBL" id="QPQ93527.1"/>
    </source>
</evidence>
<dbReference type="GO" id="GO:0047372">
    <property type="term" value="F:monoacylglycerol lipase activity"/>
    <property type="evidence" value="ECO:0007669"/>
    <property type="project" value="TreeGrafter"/>
</dbReference>
<dbReference type="InterPro" id="IPR000073">
    <property type="entry name" value="AB_hydrolase_1"/>
</dbReference>
<name>A0AAP9Y565_BURGL</name>
<proteinExistence type="predicted"/>
<dbReference type="PANTHER" id="PTHR43798:SF33">
    <property type="entry name" value="HYDROLASE, PUTATIVE (AFU_ORTHOLOGUE AFUA_2G14860)-RELATED"/>
    <property type="match status" value="1"/>
</dbReference>
<feature type="region of interest" description="Disordered" evidence="1">
    <location>
        <begin position="1"/>
        <end position="31"/>
    </location>
</feature>